<dbReference type="PANTHER" id="PTHR23132">
    <property type="entry name" value="D-ALANINE--D-ALANINE LIGASE"/>
    <property type="match status" value="1"/>
</dbReference>
<keyword evidence="2" id="KW-0436">Ligase</keyword>
<dbReference type="RefSeq" id="WP_366921980.1">
    <property type="nucleotide sequence ID" value="NZ_CP121694.1"/>
</dbReference>
<proteinExistence type="inferred from homology"/>
<organism evidence="5 6">
    <name type="scientific">Metallumcola ferriviriculae</name>
    <dbReference type="NCBI Taxonomy" id="3039180"/>
    <lineage>
        <taxon>Bacteria</taxon>
        <taxon>Bacillati</taxon>
        <taxon>Bacillota</taxon>
        <taxon>Clostridia</taxon>
        <taxon>Neomoorellales</taxon>
        <taxon>Desulfitibacteraceae</taxon>
        <taxon>Metallumcola</taxon>
    </lineage>
</organism>
<dbReference type="SUPFAM" id="SSF56059">
    <property type="entry name" value="Glutathione synthetase ATP-binding domain-like"/>
    <property type="match status" value="1"/>
</dbReference>
<gene>
    <name evidence="5" type="ORF">MFMK1_002406</name>
</gene>
<feature type="domain" description="ATP-grasp" evidence="4">
    <location>
        <begin position="118"/>
        <end position="327"/>
    </location>
</feature>
<dbReference type="GO" id="GO:0046872">
    <property type="term" value="F:metal ion binding"/>
    <property type="evidence" value="ECO:0007669"/>
    <property type="project" value="InterPro"/>
</dbReference>
<dbReference type="KEGG" id="dbc:MFMK1_002406"/>
<dbReference type="Gene3D" id="3.30.470.20">
    <property type="entry name" value="ATP-grasp fold, B domain"/>
    <property type="match status" value="1"/>
</dbReference>
<dbReference type="InterPro" id="IPR011095">
    <property type="entry name" value="Dala_Dala_lig_C"/>
</dbReference>
<dbReference type="InterPro" id="IPR011761">
    <property type="entry name" value="ATP-grasp"/>
</dbReference>
<keyword evidence="3" id="KW-0067">ATP-binding</keyword>
<dbReference type="Proteomes" id="UP001329915">
    <property type="component" value="Chromosome"/>
</dbReference>
<dbReference type="Gene3D" id="3.30.1490.20">
    <property type="entry name" value="ATP-grasp fold, A domain"/>
    <property type="match status" value="1"/>
</dbReference>
<evidence type="ECO:0000313" key="6">
    <source>
        <dbReference type="Proteomes" id="UP001329915"/>
    </source>
</evidence>
<keyword evidence="3" id="KW-0547">Nucleotide-binding</keyword>
<sequence>MNEILFLYNWVPLTQKRGAYAECAGTNTVNDIKKALHALGHYVICVNLLNQEQLERLVNYHHIGRAFVIAEGYLDFPESLYDGSGAASIRRVLQSMGVVSTHSAAEVMELCRNKDLTYKVLQEAELPIPRHVCFNLADNNIAEQIATAQWQVNYPMFVKPTGGGNSIGIDEKSVINNAQELRTVLERLVNSYGITHALAESYLPGQEFTVGVMGHQEKYVLPILGFPANFPVRSNAVKKIEAEQRDKFQILYPTDSRYARLQHLALKTFEALGAKGVIRIDMKEDIDGNPYIIDVNGTPSLSAKGSLAFMSEHNGMTFRDLIGSVLKEQPLYQGVVEEDVLIV</sequence>
<keyword evidence="6" id="KW-1185">Reference proteome</keyword>
<dbReference type="GO" id="GO:0008716">
    <property type="term" value="F:D-alanine-D-alanine ligase activity"/>
    <property type="evidence" value="ECO:0007669"/>
    <property type="project" value="InterPro"/>
</dbReference>
<dbReference type="AlphaFoldDB" id="A0AAU0UN83"/>
<dbReference type="PROSITE" id="PS50975">
    <property type="entry name" value="ATP_GRASP"/>
    <property type="match status" value="1"/>
</dbReference>
<evidence type="ECO:0000256" key="3">
    <source>
        <dbReference type="PROSITE-ProRule" id="PRU00409"/>
    </source>
</evidence>
<evidence type="ECO:0000259" key="4">
    <source>
        <dbReference type="PROSITE" id="PS50975"/>
    </source>
</evidence>
<comment type="similarity">
    <text evidence="1">Belongs to the D-alanine--D-alanine ligase family.</text>
</comment>
<evidence type="ECO:0000256" key="2">
    <source>
        <dbReference type="ARBA" id="ARBA00022598"/>
    </source>
</evidence>
<dbReference type="PANTHER" id="PTHR23132:SF23">
    <property type="entry name" value="D-ALANINE--D-ALANINE LIGASE B"/>
    <property type="match status" value="1"/>
</dbReference>
<evidence type="ECO:0000313" key="5">
    <source>
        <dbReference type="EMBL" id="WRO22571.1"/>
    </source>
</evidence>
<dbReference type="Pfam" id="PF07478">
    <property type="entry name" value="Dala_Dala_lig_C"/>
    <property type="match status" value="1"/>
</dbReference>
<protein>
    <submittedName>
        <fullName evidence="5">ATP-grasp domain-containing protein</fullName>
    </submittedName>
</protein>
<evidence type="ECO:0000256" key="1">
    <source>
        <dbReference type="ARBA" id="ARBA00010871"/>
    </source>
</evidence>
<reference evidence="5 6" key="1">
    <citation type="submission" date="2023-04" db="EMBL/GenBank/DDBJ databases">
        <authorList>
            <person name="Hsu D."/>
        </authorList>
    </citation>
    <scope>NUCLEOTIDE SEQUENCE [LARGE SCALE GENOMIC DNA]</scope>
    <source>
        <strain evidence="5 6">MK1</strain>
    </source>
</reference>
<name>A0AAU0UN83_9FIRM</name>
<dbReference type="EMBL" id="CP121694">
    <property type="protein sequence ID" value="WRO22571.1"/>
    <property type="molecule type" value="Genomic_DNA"/>
</dbReference>
<dbReference type="GO" id="GO:0005524">
    <property type="term" value="F:ATP binding"/>
    <property type="evidence" value="ECO:0007669"/>
    <property type="project" value="UniProtKB-UniRule"/>
</dbReference>
<accession>A0AAU0UN83</accession>
<dbReference type="InterPro" id="IPR013815">
    <property type="entry name" value="ATP_grasp_subdomain_1"/>
</dbReference>